<reference evidence="9" key="1">
    <citation type="submission" date="2025-08" db="UniProtKB">
        <authorList>
            <consortium name="RefSeq"/>
        </authorList>
    </citation>
    <scope>IDENTIFICATION</scope>
    <source>
        <tissue evidence="9">Whole larvae</tissue>
    </source>
</reference>
<name>A0A6J1WUJ4_GALME</name>
<protein>
    <recommendedName>
        <fullName evidence="5">Mitochondrial cardiolipin hydrolase</fullName>
    </recommendedName>
    <alternativeName>
        <fullName evidence="6">Mitochondrial phospholipase</fullName>
    </alternativeName>
</protein>
<dbReference type="SUPFAM" id="SSF56024">
    <property type="entry name" value="Phospholipase D/nuclease"/>
    <property type="match status" value="1"/>
</dbReference>
<keyword evidence="1" id="KW-0378">Hydrolase</keyword>
<evidence type="ECO:0000256" key="2">
    <source>
        <dbReference type="ARBA" id="ARBA00022963"/>
    </source>
</evidence>
<evidence type="ECO:0000256" key="5">
    <source>
        <dbReference type="ARBA" id="ARBA00040549"/>
    </source>
</evidence>
<dbReference type="Gene3D" id="3.30.870.10">
    <property type="entry name" value="Endonuclease Chain A"/>
    <property type="match status" value="1"/>
</dbReference>
<keyword evidence="8" id="KW-1185">Reference proteome</keyword>
<proteinExistence type="inferred from homology"/>
<dbReference type="OrthoDB" id="5205528at2759"/>
<dbReference type="InterPro" id="IPR025202">
    <property type="entry name" value="PLD-like_dom"/>
</dbReference>
<dbReference type="InterPro" id="IPR051406">
    <property type="entry name" value="PLD_domain"/>
</dbReference>
<evidence type="ECO:0000256" key="1">
    <source>
        <dbReference type="ARBA" id="ARBA00022801"/>
    </source>
</evidence>
<comment type="similarity">
    <text evidence="4">Belongs to the phospholipase D family. MitoPLD/Zucchini subfamily.</text>
</comment>
<dbReference type="RefSeq" id="XP_026759338.1">
    <property type="nucleotide sequence ID" value="XM_026903537.3"/>
</dbReference>
<dbReference type="AlphaFoldDB" id="A0A6J1WUJ4"/>
<feature type="domain" description="Phospholipase D-like" evidence="7">
    <location>
        <begin position="64"/>
        <end position="188"/>
    </location>
</feature>
<dbReference type="GeneID" id="113518555"/>
<dbReference type="GO" id="GO:0016042">
    <property type="term" value="P:lipid catabolic process"/>
    <property type="evidence" value="ECO:0007669"/>
    <property type="project" value="UniProtKB-KW"/>
</dbReference>
<keyword evidence="3" id="KW-0443">Lipid metabolism</keyword>
<evidence type="ECO:0000256" key="3">
    <source>
        <dbReference type="ARBA" id="ARBA00023098"/>
    </source>
</evidence>
<dbReference type="Pfam" id="PF13091">
    <property type="entry name" value="PLDc_2"/>
    <property type="match status" value="1"/>
</dbReference>
<keyword evidence="2" id="KW-0442">Lipid degradation</keyword>
<evidence type="ECO:0000259" key="7">
    <source>
        <dbReference type="Pfam" id="PF13091"/>
    </source>
</evidence>
<dbReference type="KEGG" id="gmw:113518555"/>
<accession>A0A6J1WUJ4</accession>
<evidence type="ECO:0000256" key="4">
    <source>
        <dbReference type="ARBA" id="ARBA00038012"/>
    </source>
</evidence>
<dbReference type="PANTHER" id="PTHR43856">
    <property type="entry name" value="CARDIOLIPIN HYDROLASE"/>
    <property type="match status" value="1"/>
</dbReference>
<organism evidence="8 9">
    <name type="scientific">Galleria mellonella</name>
    <name type="common">Greater wax moth</name>
    <dbReference type="NCBI Taxonomy" id="7137"/>
    <lineage>
        <taxon>Eukaryota</taxon>
        <taxon>Metazoa</taxon>
        <taxon>Ecdysozoa</taxon>
        <taxon>Arthropoda</taxon>
        <taxon>Hexapoda</taxon>
        <taxon>Insecta</taxon>
        <taxon>Pterygota</taxon>
        <taxon>Neoptera</taxon>
        <taxon>Endopterygota</taxon>
        <taxon>Lepidoptera</taxon>
        <taxon>Glossata</taxon>
        <taxon>Ditrysia</taxon>
        <taxon>Pyraloidea</taxon>
        <taxon>Pyralidae</taxon>
        <taxon>Galleriinae</taxon>
        <taxon>Galleria</taxon>
    </lineage>
</organism>
<evidence type="ECO:0000313" key="8">
    <source>
        <dbReference type="Proteomes" id="UP001652740"/>
    </source>
</evidence>
<evidence type="ECO:0000313" key="9">
    <source>
        <dbReference type="RefSeq" id="XP_026759338.1"/>
    </source>
</evidence>
<evidence type="ECO:0000256" key="6">
    <source>
        <dbReference type="ARBA" id="ARBA00043167"/>
    </source>
</evidence>
<dbReference type="GO" id="GO:0016891">
    <property type="term" value="F:RNA endonuclease activity producing 5'-phosphomonoesters, hydrolytic mechanism"/>
    <property type="evidence" value="ECO:0007669"/>
    <property type="project" value="TreeGrafter"/>
</dbReference>
<dbReference type="InParanoid" id="A0A6J1WUJ4"/>
<dbReference type="PANTHER" id="PTHR43856:SF1">
    <property type="entry name" value="MITOCHONDRIAL CARDIOLIPIN HYDROLASE"/>
    <property type="match status" value="1"/>
</dbReference>
<gene>
    <name evidence="9" type="primary">LOC113518555</name>
</gene>
<dbReference type="Proteomes" id="UP001652740">
    <property type="component" value="Unplaced"/>
</dbReference>
<sequence>MNWKTTLYASGSLLCGIALKVLKDNLFKHNASNCGINEVLLYGADNEERVKKIGLDNLFCIYYMIARASDSIDVCIPSLQSELIVKCFISAQQRNKPKIRITIHDNDSFCNLKSVAENGIEVKFIKSSERLEHEFILINATGPFKEAVAIIGSLDYDTSRVNCNSDATIITSELAVVKTLKREFDRVWNITNISGVTLAKN</sequence>